<evidence type="ECO:0000256" key="1">
    <source>
        <dbReference type="SAM" id="Coils"/>
    </source>
</evidence>
<organism evidence="3 4">
    <name type="scientific">Prorocentrum cordatum</name>
    <dbReference type="NCBI Taxonomy" id="2364126"/>
    <lineage>
        <taxon>Eukaryota</taxon>
        <taxon>Sar</taxon>
        <taxon>Alveolata</taxon>
        <taxon>Dinophyceae</taxon>
        <taxon>Prorocentrales</taxon>
        <taxon>Prorocentraceae</taxon>
        <taxon>Prorocentrum</taxon>
    </lineage>
</organism>
<keyword evidence="1" id="KW-0175">Coiled coil</keyword>
<protein>
    <submittedName>
        <fullName evidence="3">Uncharacterized protein</fullName>
    </submittedName>
</protein>
<gene>
    <name evidence="3" type="ORF">PCOR1329_LOCUS52075</name>
</gene>
<name>A0ABN9UW28_9DINO</name>
<reference evidence="3" key="1">
    <citation type="submission" date="2023-10" db="EMBL/GenBank/DDBJ databases">
        <authorList>
            <person name="Chen Y."/>
            <person name="Shah S."/>
            <person name="Dougan E. K."/>
            <person name="Thang M."/>
            <person name="Chan C."/>
        </authorList>
    </citation>
    <scope>NUCLEOTIDE SEQUENCE [LARGE SCALE GENOMIC DNA]</scope>
</reference>
<evidence type="ECO:0000313" key="3">
    <source>
        <dbReference type="EMBL" id="CAK0864118.1"/>
    </source>
</evidence>
<proteinExistence type="predicted"/>
<dbReference type="Proteomes" id="UP001189429">
    <property type="component" value="Unassembled WGS sequence"/>
</dbReference>
<dbReference type="EMBL" id="CAUYUJ010016331">
    <property type="protein sequence ID" value="CAK0864118.1"/>
    <property type="molecule type" value="Genomic_DNA"/>
</dbReference>
<feature type="coiled-coil region" evidence="1">
    <location>
        <begin position="69"/>
        <end position="117"/>
    </location>
</feature>
<accession>A0ABN9UW28</accession>
<evidence type="ECO:0000313" key="4">
    <source>
        <dbReference type="Proteomes" id="UP001189429"/>
    </source>
</evidence>
<feature type="region of interest" description="Disordered" evidence="2">
    <location>
        <begin position="1"/>
        <end position="46"/>
    </location>
</feature>
<keyword evidence="4" id="KW-1185">Reference proteome</keyword>
<comment type="caution">
    <text evidence="3">The sequence shown here is derived from an EMBL/GenBank/DDBJ whole genome shotgun (WGS) entry which is preliminary data.</text>
</comment>
<feature type="non-terminal residue" evidence="3">
    <location>
        <position position="257"/>
    </location>
</feature>
<sequence>MPENDKRGARPLATGSSPQKQKQKTNNDKDMKATKDGEEEIVVASGPPQWFKDFEERLSLQLTTITPDIADVKKSINKAKDEARLAMETAKGAEDRVEDVEIEIDKLKLTLQDCITEQSFQDEYKGIVAEEVEYVYTFLDPSKVGVITFKRETMKNGFLKNMRTRKVQWTCKENMWFTNNNTYEKRVIDKTLGQVKHLLMNKGYDQKLIRIDWNKEVVKFKGNVIVEVKEEGHLTTYSEGNLVKEEVDSFMQKWKND</sequence>
<evidence type="ECO:0000256" key="2">
    <source>
        <dbReference type="SAM" id="MobiDB-lite"/>
    </source>
</evidence>
<feature type="compositionally biased region" description="Basic and acidic residues" evidence="2">
    <location>
        <begin position="25"/>
        <end position="36"/>
    </location>
</feature>